<accession>A0A0P8YLD5</accession>
<sequence length="86" mass="9400">MEPAAVKAKHAPAQLPVLAKMQFVGEIKLNGISPSRQLDMLESGKLKKDSVHQMPSRRKAFGQVQMFSAKVWGLLVPLLSFRAGGD</sequence>
<evidence type="ECO:0000313" key="2">
    <source>
        <dbReference type="Proteomes" id="UP000007801"/>
    </source>
</evidence>
<name>A0A0P8YLD5_DROAN</name>
<organism evidence="1 2">
    <name type="scientific">Drosophila ananassae</name>
    <name type="common">Fruit fly</name>
    <dbReference type="NCBI Taxonomy" id="7217"/>
    <lineage>
        <taxon>Eukaryota</taxon>
        <taxon>Metazoa</taxon>
        <taxon>Ecdysozoa</taxon>
        <taxon>Arthropoda</taxon>
        <taxon>Hexapoda</taxon>
        <taxon>Insecta</taxon>
        <taxon>Pterygota</taxon>
        <taxon>Neoptera</taxon>
        <taxon>Endopterygota</taxon>
        <taxon>Diptera</taxon>
        <taxon>Brachycera</taxon>
        <taxon>Muscomorpha</taxon>
        <taxon>Ephydroidea</taxon>
        <taxon>Drosophilidae</taxon>
        <taxon>Drosophila</taxon>
        <taxon>Sophophora</taxon>
    </lineage>
</organism>
<reference evidence="1 2" key="1">
    <citation type="journal article" date="2007" name="Nature">
        <title>Evolution of genes and genomes on the Drosophila phylogeny.</title>
        <authorList>
            <consortium name="Drosophila 12 Genomes Consortium"/>
            <person name="Clark A.G."/>
            <person name="Eisen M.B."/>
            <person name="Smith D.R."/>
            <person name="Bergman C.M."/>
            <person name="Oliver B."/>
            <person name="Markow T.A."/>
            <person name="Kaufman T.C."/>
            <person name="Kellis M."/>
            <person name="Gelbart W."/>
            <person name="Iyer V.N."/>
            <person name="Pollard D.A."/>
            <person name="Sackton T.B."/>
            <person name="Larracuente A.M."/>
            <person name="Singh N.D."/>
            <person name="Abad J.P."/>
            <person name="Abt D.N."/>
            <person name="Adryan B."/>
            <person name="Aguade M."/>
            <person name="Akashi H."/>
            <person name="Anderson W.W."/>
            <person name="Aquadro C.F."/>
            <person name="Ardell D.H."/>
            <person name="Arguello R."/>
            <person name="Artieri C.G."/>
            <person name="Barbash D.A."/>
            <person name="Barker D."/>
            <person name="Barsanti P."/>
            <person name="Batterham P."/>
            <person name="Batzoglou S."/>
            <person name="Begun D."/>
            <person name="Bhutkar A."/>
            <person name="Blanco E."/>
            <person name="Bosak S.A."/>
            <person name="Bradley R.K."/>
            <person name="Brand A.D."/>
            <person name="Brent M.R."/>
            <person name="Brooks A.N."/>
            <person name="Brown R.H."/>
            <person name="Butlin R.K."/>
            <person name="Caggese C."/>
            <person name="Calvi B.R."/>
            <person name="Bernardo de Carvalho A."/>
            <person name="Caspi A."/>
            <person name="Castrezana S."/>
            <person name="Celniker S.E."/>
            <person name="Chang J.L."/>
            <person name="Chapple C."/>
            <person name="Chatterji S."/>
            <person name="Chinwalla A."/>
            <person name="Civetta A."/>
            <person name="Clifton S.W."/>
            <person name="Comeron J.M."/>
            <person name="Costello J.C."/>
            <person name="Coyne J.A."/>
            <person name="Daub J."/>
            <person name="David R.G."/>
            <person name="Delcher A.L."/>
            <person name="Delehaunty K."/>
            <person name="Do C.B."/>
            <person name="Ebling H."/>
            <person name="Edwards K."/>
            <person name="Eickbush T."/>
            <person name="Evans J.D."/>
            <person name="Filipski A."/>
            <person name="Findeiss S."/>
            <person name="Freyhult E."/>
            <person name="Fulton L."/>
            <person name="Fulton R."/>
            <person name="Garcia A.C."/>
            <person name="Gardiner A."/>
            <person name="Garfield D.A."/>
            <person name="Garvin B.E."/>
            <person name="Gibson G."/>
            <person name="Gilbert D."/>
            <person name="Gnerre S."/>
            <person name="Godfrey J."/>
            <person name="Good R."/>
            <person name="Gotea V."/>
            <person name="Gravely B."/>
            <person name="Greenberg A.J."/>
            <person name="Griffiths-Jones S."/>
            <person name="Gross S."/>
            <person name="Guigo R."/>
            <person name="Gustafson E.A."/>
            <person name="Haerty W."/>
            <person name="Hahn M.W."/>
            <person name="Halligan D.L."/>
            <person name="Halpern A.L."/>
            <person name="Halter G.M."/>
            <person name="Han M.V."/>
            <person name="Heger A."/>
            <person name="Hillier L."/>
            <person name="Hinrichs A.S."/>
            <person name="Holmes I."/>
            <person name="Hoskins R.A."/>
            <person name="Hubisz M.J."/>
            <person name="Hultmark D."/>
            <person name="Huntley M.A."/>
            <person name="Jaffe D.B."/>
            <person name="Jagadeeshan S."/>
            <person name="Jeck W.R."/>
            <person name="Johnson J."/>
            <person name="Jones C.D."/>
            <person name="Jordan W.C."/>
            <person name="Karpen G.H."/>
            <person name="Kataoka E."/>
            <person name="Keightley P.D."/>
            <person name="Kheradpour P."/>
            <person name="Kirkness E.F."/>
            <person name="Koerich L.B."/>
            <person name="Kristiansen K."/>
            <person name="Kudrna D."/>
            <person name="Kulathinal R.J."/>
            <person name="Kumar S."/>
            <person name="Kwok R."/>
            <person name="Lander E."/>
            <person name="Langley C.H."/>
            <person name="Lapoint R."/>
            <person name="Lazzaro B.P."/>
            <person name="Lee S.J."/>
            <person name="Levesque L."/>
            <person name="Li R."/>
            <person name="Lin C.F."/>
            <person name="Lin M.F."/>
            <person name="Lindblad-Toh K."/>
            <person name="Llopart A."/>
            <person name="Long M."/>
            <person name="Low L."/>
            <person name="Lozovsky E."/>
            <person name="Lu J."/>
            <person name="Luo M."/>
            <person name="Machado C.A."/>
            <person name="Makalowski W."/>
            <person name="Marzo M."/>
            <person name="Matsuda M."/>
            <person name="Matzkin L."/>
            <person name="McAllister B."/>
            <person name="McBride C.S."/>
            <person name="McKernan B."/>
            <person name="McKernan K."/>
            <person name="Mendez-Lago M."/>
            <person name="Minx P."/>
            <person name="Mollenhauer M.U."/>
            <person name="Montooth K."/>
            <person name="Mount S.M."/>
            <person name="Mu X."/>
            <person name="Myers E."/>
            <person name="Negre B."/>
            <person name="Newfeld S."/>
            <person name="Nielsen R."/>
            <person name="Noor M.A."/>
            <person name="O'Grady P."/>
            <person name="Pachter L."/>
            <person name="Papaceit M."/>
            <person name="Parisi M.J."/>
            <person name="Parisi M."/>
            <person name="Parts L."/>
            <person name="Pedersen J.S."/>
            <person name="Pesole G."/>
            <person name="Phillippy A.M."/>
            <person name="Ponting C.P."/>
            <person name="Pop M."/>
            <person name="Porcelli D."/>
            <person name="Powell J.R."/>
            <person name="Prohaska S."/>
            <person name="Pruitt K."/>
            <person name="Puig M."/>
            <person name="Quesneville H."/>
            <person name="Ram K.R."/>
            <person name="Rand D."/>
            <person name="Rasmussen M.D."/>
            <person name="Reed L.K."/>
            <person name="Reenan R."/>
            <person name="Reily A."/>
            <person name="Remington K.A."/>
            <person name="Rieger T.T."/>
            <person name="Ritchie M.G."/>
            <person name="Robin C."/>
            <person name="Rogers Y.H."/>
            <person name="Rohde C."/>
            <person name="Rozas J."/>
            <person name="Rubenfield M.J."/>
            <person name="Ruiz A."/>
            <person name="Russo S."/>
            <person name="Salzberg S.L."/>
            <person name="Sanchez-Gracia A."/>
            <person name="Saranga D.J."/>
            <person name="Sato H."/>
            <person name="Schaeffer S.W."/>
            <person name="Schatz M.C."/>
            <person name="Schlenke T."/>
            <person name="Schwartz R."/>
            <person name="Segarra C."/>
            <person name="Singh R.S."/>
            <person name="Sirot L."/>
            <person name="Sirota M."/>
            <person name="Sisneros N.B."/>
            <person name="Smith C.D."/>
            <person name="Smith T.F."/>
            <person name="Spieth J."/>
            <person name="Stage D.E."/>
            <person name="Stark A."/>
            <person name="Stephan W."/>
            <person name="Strausberg R.L."/>
            <person name="Strempel S."/>
            <person name="Sturgill D."/>
            <person name="Sutton G."/>
            <person name="Sutton G.G."/>
            <person name="Tao W."/>
            <person name="Teichmann S."/>
            <person name="Tobari Y.N."/>
            <person name="Tomimura Y."/>
            <person name="Tsolas J.M."/>
            <person name="Valente V.L."/>
            <person name="Venter E."/>
            <person name="Venter J.C."/>
            <person name="Vicario S."/>
            <person name="Vieira F.G."/>
            <person name="Vilella A.J."/>
            <person name="Villasante A."/>
            <person name="Walenz B."/>
            <person name="Wang J."/>
            <person name="Wasserman M."/>
            <person name="Watts T."/>
            <person name="Wilson D."/>
            <person name="Wilson R.K."/>
            <person name="Wing R.A."/>
            <person name="Wolfner M.F."/>
            <person name="Wong A."/>
            <person name="Wong G.K."/>
            <person name="Wu C.I."/>
            <person name="Wu G."/>
            <person name="Yamamoto D."/>
            <person name="Yang H.P."/>
            <person name="Yang S.P."/>
            <person name="Yorke J.A."/>
            <person name="Yoshida K."/>
            <person name="Zdobnov E."/>
            <person name="Zhang P."/>
            <person name="Zhang Y."/>
            <person name="Zimin A.V."/>
            <person name="Baldwin J."/>
            <person name="Abdouelleil A."/>
            <person name="Abdulkadir J."/>
            <person name="Abebe A."/>
            <person name="Abera B."/>
            <person name="Abreu J."/>
            <person name="Acer S.C."/>
            <person name="Aftuck L."/>
            <person name="Alexander A."/>
            <person name="An P."/>
            <person name="Anderson E."/>
            <person name="Anderson S."/>
            <person name="Arachi H."/>
            <person name="Azer M."/>
            <person name="Bachantsang P."/>
            <person name="Barry A."/>
            <person name="Bayul T."/>
            <person name="Berlin A."/>
            <person name="Bessette D."/>
            <person name="Bloom T."/>
            <person name="Blye J."/>
            <person name="Boguslavskiy L."/>
            <person name="Bonnet C."/>
            <person name="Boukhgalter B."/>
            <person name="Bourzgui I."/>
            <person name="Brown A."/>
            <person name="Cahill P."/>
            <person name="Channer S."/>
            <person name="Cheshatsang Y."/>
            <person name="Chuda L."/>
            <person name="Citroen M."/>
            <person name="Collymore A."/>
            <person name="Cooke P."/>
            <person name="Costello M."/>
            <person name="D'Aco K."/>
            <person name="Daza R."/>
            <person name="De Haan G."/>
            <person name="DeGray S."/>
            <person name="DeMaso C."/>
            <person name="Dhargay N."/>
            <person name="Dooley K."/>
            <person name="Dooley E."/>
            <person name="Doricent M."/>
            <person name="Dorje P."/>
            <person name="Dorjee K."/>
            <person name="Dupes A."/>
            <person name="Elong R."/>
            <person name="Falk J."/>
            <person name="Farina A."/>
            <person name="Faro S."/>
            <person name="Ferguson D."/>
            <person name="Fisher S."/>
            <person name="Foley C.D."/>
            <person name="Franke A."/>
            <person name="Friedrich D."/>
            <person name="Gadbois L."/>
            <person name="Gearin G."/>
            <person name="Gearin C.R."/>
            <person name="Giannoukos G."/>
            <person name="Goode T."/>
            <person name="Graham J."/>
            <person name="Grandbois E."/>
            <person name="Grewal S."/>
            <person name="Gyaltsen K."/>
            <person name="Hafez N."/>
            <person name="Hagos B."/>
            <person name="Hall J."/>
            <person name="Henson C."/>
            <person name="Hollinger A."/>
            <person name="Honan T."/>
            <person name="Huard M.D."/>
            <person name="Hughes L."/>
            <person name="Hurhula B."/>
            <person name="Husby M.E."/>
            <person name="Kamat A."/>
            <person name="Kanga B."/>
            <person name="Kashin S."/>
            <person name="Khazanovich D."/>
            <person name="Kisner P."/>
            <person name="Lance K."/>
            <person name="Lara M."/>
            <person name="Lee W."/>
            <person name="Lennon N."/>
            <person name="Letendre F."/>
            <person name="LeVine R."/>
            <person name="Lipovsky A."/>
            <person name="Liu X."/>
            <person name="Liu J."/>
            <person name="Liu S."/>
            <person name="Lokyitsang T."/>
            <person name="Lokyitsang Y."/>
            <person name="Lubonja R."/>
            <person name="Lui A."/>
            <person name="MacDonald P."/>
            <person name="Magnisalis V."/>
            <person name="Maru K."/>
            <person name="Matthews C."/>
            <person name="McCusker W."/>
            <person name="McDonough S."/>
            <person name="Mehta T."/>
            <person name="Meldrim J."/>
            <person name="Meneus L."/>
            <person name="Mihai O."/>
            <person name="Mihalev A."/>
            <person name="Mihova T."/>
            <person name="Mittelman R."/>
            <person name="Mlenga V."/>
            <person name="Montmayeur A."/>
            <person name="Mulrain L."/>
            <person name="Navidi A."/>
            <person name="Naylor J."/>
            <person name="Negash T."/>
            <person name="Nguyen T."/>
            <person name="Nguyen N."/>
            <person name="Nicol R."/>
            <person name="Norbu C."/>
            <person name="Norbu N."/>
            <person name="Novod N."/>
            <person name="O'Neill B."/>
            <person name="Osman S."/>
            <person name="Markiewicz E."/>
            <person name="Oyono O.L."/>
            <person name="Patti C."/>
            <person name="Phunkhang P."/>
            <person name="Pierre F."/>
            <person name="Priest M."/>
            <person name="Raghuraman S."/>
            <person name="Rege F."/>
            <person name="Reyes R."/>
            <person name="Rise C."/>
            <person name="Rogov P."/>
            <person name="Ross K."/>
            <person name="Ryan E."/>
            <person name="Settipalli S."/>
            <person name="Shea T."/>
            <person name="Sherpa N."/>
            <person name="Shi L."/>
            <person name="Shih D."/>
            <person name="Sparrow T."/>
            <person name="Spaulding J."/>
            <person name="Stalker J."/>
            <person name="Stange-Thomann N."/>
            <person name="Stavropoulos S."/>
            <person name="Stone C."/>
            <person name="Strader C."/>
            <person name="Tesfaye S."/>
            <person name="Thomson T."/>
            <person name="Thoulutsang Y."/>
            <person name="Thoulutsang D."/>
            <person name="Topham K."/>
            <person name="Topping I."/>
            <person name="Tsamla T."/>
            <person name="Vassiliev H."/>
            <person name="Vo A."/>
            <person name="Wangchuk T."/>
            <person name="Wangdi T."/>
            <person name="Weiand M."/>
            <person name="Wilkinson J."/>
            <person name="Wilson A."/>
            <person name="Yadav S."/>
            <person name="Young G."/>
            <person name="Yu Q."/>
            <person name="Zembek L."/>
            <person name="Zhong D."/>
            <person name="Zimmer A."/>
            <person name="Zwirko Z."/>
            <person name="Jaffe D.B."/>
            <person name="Alvarez P."/>
            <person name="Brockman W."/>
            <person name="Butler J."/>
            <person name="Chin C."/>
            <person name="Gnerre S."/>
            <person name="Grabherr M."/>
            <person name="Kleber M."/>
            <person name="Mauceli E."/>
            <person name="MacCallum I."/>
        </authorList>
    </citation>
    <scope>NUCLEOTIDE SEQUENCE [LARGE SCALE GENOMIC DNA]</scope>
    <source>
        <strain evidence="2">Tucson 14024-0371.13</strain>
    </source>
</reference>
<proteinExistence type="predicted"/>
<dbReference type="AlphaFoldDB" id="A0A0P8YLD5"/>
<gene>
    <name evidence="1" type="primary">Dana\GF26401</name>
    <name evidence="1" type="ORF">GF26401</name>
</gene>
<dbReference type="InParanoid" id="A0A0P8YLD5"/>
<dbReference type="EMBL" id="CH902617">
    <property type="protein sequence ID" value="KPU79677.1"/>
    <property type="molecule type" value="Genomic_DNA"/>
</dbReference>
<evidence type="ECO:0000313" key="1">
    <source>
        <dbReference type="EMBL" id="KPU79677.1"/>
    </source>
</evidence>
<protein>
    <submittedName>
        <fullName evidence="1">Uncharacterized protein</fullName>
    </submittedName>
</protein>
<keyword evidence="2" id="KW-1185">Reference proteome</keyword>
<dbReference type="Proteomes" id="UP000007801">
    <property type="component" value="Unassembled WGS sequence"/>
</dbReference>